<proteinExistence type="predicted"/>
<accession>A0A392NRW2</accession>
<keyword evidence="3" id="KW-1185">Reference proteome</keyword>
<evidence type="ECO:0000256" key="1">
    <source>
        <dbReference type="SAM" id="MobiDB-lite"/>
    </source>
</evidence>
<sequence length="270" mass="32445">MNEEVRTLKVYDKVSYQCYRAEVRDKNLEDIRPSATHEWEEEVPEEDPKEDPEEESSESRDTSAVELDDETDIDDGEDHIEDEYLEREAEELTRLLYRIHERDTTTLKIVRSTMKEGIHLLNREIDSRGPDETERRWHTNLHMLGSTVNRFNNAEELIRKKEAADWLMEHIDEAMDAQRRAPKSRKHKQWIKRWKRHQEMTKSKCGVKKPTTMKVKRKKKLQREAVLKWMHTRHEQTVPAEGAKLWCDHPDCQRRYRAITEDEPERTYPL</sequence>
<reference evidence="2 3" key="1">
    <citation type="journal article" date="2018" name="Front. Plant Sci.">
        <title>Red Clover (Trifolium pratense) and Zigzag Clover (T. medium) - A Picture of Genomic Similarities and Differences.</title>
        <authorList>
            <person name="Dluhosova J."/>
            <person name="Istvanek J."/>
            <person name="Nedelnik J."/>
            <person name="Repkova J."/>
        </authorList>
    </citation>
    <scope>NUCLEOTIDE SEQUENCE [LARGE SCALE GENOMIC DNA]</scope>
    <source>
        <strain evidence="3">cv. 10/8</strain>
        <tissue evidence="2">Leaf</tissue>
    </source>
</reference>
<dbReference type="EMBL" id="LXQA010049482">
    <property type="protein sequence ID" value="MCI02553.1"/>
    <property type="molecule type" value="Genomic_DNA"/>
</dbReference>
<evidence type="ECO:0000313" key="3">
    <source>
        <dbReference type="Proteomes" id="UP000265520"/>
    </source>
</evidence>
<organism evidence="2 3">
    <name type="scientific">Trifolium medium</name>
    <dbReference type="NCBI Taxonomy" id="97028"/>
    <lineage>
        <taxon>Eukaryota</taxon>
        <taxon>Viridiplantae</taxon>
        <taxon>Streptophyta</taxon>
        <taxon>Embryophyta</taxon>
        <taxon>Tracheophyta</taxon>
        <taxon>Spermatophyta</taxon>
        <taxon>Magnoliopsida</taxon>
        <taxon>eudicotyledons</taxon>
        <taxon>Gunneridae</taxon>
        <taxon>Pentapetalae</taxon>
        <taxon>rosids</taxon>
        <taxon>fabids</taxon>
        <taxon>Fabales</taxon>
        <taxon>Fabaceae</taxon>
        <taxon>Papilionoideae</taxon>
        <taxon>50 kb inversion clade</taxon>
        <taxon>NPAAA clade</taxon>
        <taxon>Hologalegina</taxon>
        <taxon>IRL clade</taxon>
        <taxon>Trifolieae</taxon>
        <taxon>Trifolium</taxon>
    </lineage>
</organism>
<feature type="compositionally biased region" description="Acidic residues" evidence="1">
    <location>
        <begin position="66"/>
        <end position="82"/>
    </location>
</feature>
<dbReference type="AlphaFoldDB" id="A0A392NRW2"/>
<protein>
    <submittedName>
        <fullName evidence="2">Uncharacterized protein</fullName>
    </submittedName>
</protein>
<comment type="caution">
    <text evidence="2">The sequence shown here is derived from an EMBL/GenBank/DDBJ whole genome shotgun (WGS) entry which is preliminary data.</text>
</comment>
<name>A0A392NRW2_9FABA</name>
<dbReference type="Proteomes" id="UP000265520">
    <property type="component" value="Unassembled WGS sequence"/>
</dbReference>
<feature type="compositionally biased region" description="Acidic residues" evidence="1">
    <location>
        <begin position="39"/>
        <end position="56"/>
    </location>
</feature>
<feature type="region of interest" description="Disordered" evidence="1">
    <location>
        <begin position="25"/>
        <end position="82"/>
    </location>
</feature>
<evidence type="ECO:0000313" key="2">
    <source>
        <dbReference type="EMBL" id="MCI02553.1"/>
    </source>
</evidence>
<feature type="compositionally biased region" description="Basic and acidic residues" evidence="1">
    <location>
        <begin position="25"/>
        <end position="38"/>
    </location>
</feature>